<sequence length="303" mass="34092">MKKEEKIIIAMLFVLALCFNKSFAQTALPDSTLTDTLPAYDENIKAADLSQARPFPYPKINPANVRLYAKVWRIIDLTDTVNAILTIPGHSLMESILKGIAKGKLTPYTSNDYKKKLNAKQAKERFADSVLVPKFDKDGNQVSSKMVLNEFNPDVITKFRIEEDVYFDKQRGRVDVRIIGLAPMMAIGSSAGLPANMSSTPAFWLYFPQLRYALVQEDVSDPDKGIFNITLDDVFMQHKFTASLVKEFSPSGSQTEQLDPGSPEALKIEQKLNELRKNIWKNPKGIDDKKIARVNDTKKEATQ</sequence>
<dbReference type="RefSeq" id="WP_144910981.1">
    <property type="nucleotide sequence ID" value="NZ_VLLI01000003.1"/>
</dbReference>
<evidence type="ECO:0000313" key="2">
    <source>
        <dbReference type="EMBL" id="TWJ02410.1"/>
    </source>
</evidence>
<dbReference type="AlphaFoldDB" id="A0A562U9B9"/>
<keyword evidence="1" id="KW-0732">Signal</keyword>
<evidence type="ECO:0000313" key="3">
    <source>
        <dbReference type="Proteomes" id="UP000317010"/>
    </source>
</evidence>
<feature type="chain" id="PRO_5021837051" evidence="1">
    <location>
        <begin position="25"/>
        <end position="303"/>
    </location>
</feature>
<reference evidence="2 3" key="1">
    <citation type="submission" date="2019-07" db="EMBL/GenBank/DDBJ databases">
        <title>Genomic Encyclopedia of Archaeal and Bacterial Type Strains, Phase II (KMG-II): from individual species to whole genera.</title>
        <authorList>
            <person name="Goeker M."/>
        </authorList>
    </citation>
    <scope>NUCLEOTIDE SEQUENCE [LARGE SCALE GENOMIC DNA]</scope>
    <source>
        <strain evidence="2 3">ATCC BAA-1854</strain>
    </source>
</reference>
<name>A0A562U9B9_9SPHI</name>
<feature type="signal peptide" evidence="1">
    <location>
        <begin position="1"/>
        <end position="24"/>
    </location>
</feature>
<evidence type="ECO:0000256" key="1">
    <source>
        <dbReference type="SAM" id="SignalP"/>
    </source>
</evidence>
<dbReference type="InterPro" id="IPR019847">
    <property type="entry name" value="Gliding_motility_assoc_GldN"/>
</dbReference>
<accession>A0A562U9B9</accession>
<keyword evidence="3" id="KW-1185">Reference proteome</keyword>
<comment type="caution">
    <text evidence="2">The sequence shown here is derived from an EMBL/GenBank/DDBJ whole genome shotgun (WGS) entry which is preliminary data.</text>
</comment>
<dbReference type="Proteomes" id="UP000317010">
    <property type="component" value="Unassembled WGS sequence"/>
</dbReference>
<dbReference type="Pfam" id="PF19841">
    <property type="entry name" value="GldN"/>
    <property type="match status" value="1"/>
</dbReference>
<proteinExistence type="predicted"/>
<dbReference type="EMBL" id="VLLI01000003">
    <property type="protein sequence ID" value="TWJ02410.1"/>
    <property type="molecule type" value="Genomic_DNA"/>
</dbReference>
<gene>
    <name evidence="2" type="ORF">JN11_01382</name>
</gene>
<protein>
    <submittedName>
        <fullName evidence="2">Gliding motility associated protein GldN</fullName>
    </submittedName>
</protein>
<dbReference type="OrthoDB" id="1141916at2"/>
<organism evidence="2 3">
    <name type="scientific">Mucilaginibacter frigoritolerans</name>
    <dbReference type="NCBI Taxonomy" id="652788"/>
    <lineage>
        <taxon>Bacteria</taxon>
        <taxon>Pseudomonadati</taxon>
        <taxon>Bacteroidota</taxon>
        <taxon>Sphingobacteriia</taxon>
        <taxon>Sphingobacteriales</taxon>
        <taxon>Sphingobacteriaceae</taxon>
        <taxon>Mucilaginibacter</taxon>
    </lineage>
</organism>
<dbReference type="NCBIfam" id="TIGR03523">
    <property type="entry name" value="GldN"/>
    <property type="match status" value="1"/>
</dbReference>